<keyword evidence="3" id="KW-1185">Reference proteome</keyword>
<protein>
    <submittedName>
        <fullName evidence="2">Uncharacterized protein</fullName>
    </submittedName>
</protein>
<dbReference type="RefSeq" id="WP_071895714.1">
    <property type="nucleotide sequence ID" value="NZ_MPIN01000001.1"/>
</dbReference>
<feature type="compositionally biased region" description="Acidic residues" evidence="1">
    <location>
        <begin position="140"/>
        <end position="149"/>
    </location>
</feature>
<dbReference type="EMBL" id="MPIN01000001">
    <property type="protein sequence ID" value="OJH41710.1"/>
    <property type="molecule type" value="Genomic_DNA"/>
</dbReference>
<proteinExistence type="predicted"/>
<organism evidence="2 3">
    <name type="scientific">Cystobacter ferrugineus</name>
    <dbReference type="NCBI Taxonomy" id="83449"/>
    <lineage>
        <taxon>Bacteria</taxon>
        <taxon>Pseudomonadati</taxon>
        <taxon>Myxococcota</taxon>
        <taxon>Myxococcia</taxon>
        <taxon>Myxococcales</taxon>
        <taxon>Cystobacterineae</taxon>
        <taxon>Archangiaceae</taxon>
        <taxon>Cystobacter</taxon>
    </lineage>
</organism>
<comment type="caution">
    <text evidence="2">The sequence shown here is derived from an EMBL/GenBank/DDBJ whole genome shotgun (WGS) entry which is preliminary data.</text>
</comment>
<name>A0A1L9BHH9_9BACT</name>
<evidence type="ECO:0000256" key="1">
    <source>
        <dbReference type="SAM" id="MobiDB-lite"/>
    </source>
</evidence>
<reference evidence="3" key="1">
    <citation type="submission" date="2016-11" db="EMBL/GenBank/DDBJ databases">
        <authorList>
            <person name="Shukria A."/>
            <person name="Stevens D.C."/>
        </authorList>
    </citation>
    <scope>NUCLEOTIDE SEQUENCE [LARGE SCALE GENOMIC DNA]</scope>
    <source>
        <strain evidence="3">Cbfe23</strain>
    </source>
</reference>
<evidence type="ECO:0000313" key="2">
    <source>
        <dbReference type="EMBL" id="OJH41710.1"/>
    </source>
</evidence>
<dbReference type="OrthoDB" id="5522567at2"/>
<dbReference type="AlphaFoldDB" id="A0A1L9BHH9"/>
<gene>
    <name evidence="2" type="ORF">BON30_00215</name>
</gene>
<reference evidence="2 3" key="2">
    <citation type="submission" date="2016-12" db="EMBL/GenBank/DDBJ databases">
        <title>Draft Genome Sequence of Cystobacter ferrugineus Strain Cbfe23.</title>
        <authorList>
            <person name="Akbar S."/>
            <person name="Dowd S.E."/>
            <person name="Stevens D.C."/>
        </authorList>
    </citation>
    <scope>NUCLEOTIDE SEQUENCE [LARGE SCALE GENOMIC DNA]</scope>
    <source>
        <strain evidence="2 3">Cbfe23</strain>
    </source>
</reference>
<accession>A0A1L9BHH9</accession>
<evidence type="ECO:0000313" key="3">
    <source>
        <dbReference type="Proteomes" id="UP000182229"/>
    </source>
</evidence>
<dbReference type="Proteomes" id="UP000182229">
    <property type="component" value="Unassembled WGS sequence"/>
</dbReference>
<feature type="region of interest" description="Disordered" evidence="1">
    <location>
        <begin position="136"/>
        <end position="155"/>
    </location>
</feature>
<sequence>MQKANALEFSATNDAVEWLKRNRKEVLVGSIVIIAGAANSEQHEALRNSRIALHFILERNEAGAFEEFFKNFNNKDSFTPVLSFSTKEEADAWLEAHPAPPHGAFVGVGQLRYHVAYARELKHRKLLPLPTQEEWARMEEEPEQEEVEEESNHPPPKLGAEFHLFDLLNVVCFYLYEMEQRMSSPEEIEALKTAKIAFHFVMDTGEEHGFKEYLETLRSSMVSPAALQSFSTREEAESWLARQPEPPPPVVVAIGRDLYSVGYNRRHQMRLLLRIPTPQVLDTRAP</sequence>